<accession>A0A0A9GLL2</accession>
<proteinExistence type="predicted"/>
<name>A0A0A9GLL2_ARUDO</name>
<dbReference type="AlphaFoldDB" id="A0A0A9GLL2"/>
<sequence>MLHTSMVWLILPSLRKQP</sequence>
<organism evidence="1">
    <name type="scientific">Arundo donax</name>
    <name type="common">Giant reed</name>
    <name type="synonym">Donax arundinaceus</name>
    <dbReference type="NCBI Taxonomy" id="35708"/>
    <lineage>
        <taxon>Eukaryota</taxon>
        <taxon>Viridiplantae</taxon>
        <taxon>Streptophyta</taxon>
        <taxon>Embryophyta</taxon>
        <taxon>Tracheophyta</taxon>
        <taxon>Spermatophyta</taxon>
        <taxon>Magnoliopsida</taxon>
        <taxon>Liliopsida</taxon>
        <taxon>Poales</taxon>
        <taxon>Poaceae</taxon>
        <taxon>PACMAD clade</taxon>
        <taxon>Arundinoideae</taxon>
        <taxon>Arundineae</taxon>
        <taxon>Arundo</taxon>
    </lineage>
</organism>
<evidence type="ECO:0000313" key="1">
    <source>
        <dbReference type="EMBL" id="JAE24304.1"/>
    </source>
</evidence>
<reference evidence="1" key="2">
    <citation type="journal article" date="2015" name="Data Brief">
        <title>Shoot transcriptome of the giant reed, Arundo donax.</title>
        <authorList>
            <person name="Barrero R.A."/>
            <person name="Guerrero F.D."/>
            <person name="Moolhuijzen P."/>
            <person name="Goolsby J.A."/>
            <person name="Tidwell J."/>
            <person name="Bellgard S.E."/>
            <person name="Bellgard M.I."/>
        </authorList>
    </citation>
    <scope>NUCLEOTIDE SEQUENCE</scope>
    <source>
        <tissue evidence="1">Shoot tissue taken approximately 20 cm above the soil surface</tissue>
    </source>
</reference>
<protein>
    <submittedName>
        <fullName evidence="1">Uncharacterized protein</fullName>
    </submittedName>
</protein>
<dbReference type="EMBL" id="GBRH01173592">
    <property type="protein sequence ID" value="JAE24304.1"/>
    <property type="molecule type" value="Transcribed_RNA"/>
</dbReference>
<reference evidence="1" key="1">
    <citation type="submission" date="2014-09" db="EMBL/GenBank/DDBJ databases">
        <authorList>
            <person name="Magalhaes I.L.F."/>
            <person name="Oliveira U."/>
            <person name="Santos F.R."/>
            <person name="Vidigal T.H.D.A."/>
            <person name="Brescovit A.D."/>
            <person name="Santos A.J."/>
        </authorList>
    </citation>
    <scope>NUCLEOTIDE SEQUENCE</scope>
    <source>
        <tissue evidence="1">Shoot tissue taken approximately 20 cm above the soil surface</tissue>
    </source>
</reference>